<protein>
    <submittedName>
        <fullName evidence="4">Lsm1</fullName>
    </submittedName>
</protein>
<dbReference type="GO" id="GO:0000932">
    <property type="term" value="C:P-body"/>
    <property type="evidence" value="ECO:0007669"/>
    <property type="project" value="TreeGrafter"/>
</dbReference>
<feature type="domain" description="Sm" evidence="3">
    <location>
        <begin position="1"/>
        <end position="65"/>
    </location>
</feature>
<dbReference type="Gene3D" id="2.30.30.100">
    <property type="match status" value="1"/>
</dbReference>
<dbReference type="Pfam" id="PF01423">
    <property type="entry name" value="LSM"/>
    <property type="match status" value="1"/>
</dbReference>
<dbReference type="STRING" id="646526.A0A1W0E5F4"/>
<evidence type="ECO:0000313" key="5">
    <source>
        <dbReference type="Proteomes" id="UP000192758"/>
    </source>
</evidence>
<evidence type="ECO:0000256" key="1">
    <source>
        <dbReference type="ARBA" id="ARBA00022884"/>
    </source>
</evidence>
<organism evidence="4 5">
    <name type="scientific">Ecytonucleospora hepatopenaei</name>
    <dbReference type="NCBI Taxonomy" id="646526"/>
    <lineage>
        <taxon>Eukaryota</taxon>
        <taxon>Fungi</taxon>
        <taxon>Fungi incertae sedis</taxon>
        <taxon>Microsporidia</taxon>
        <taxon>Enterocytozoonidae</taxon>
        <taxon>Ecytonucleospora</taxon>
    </lineage>
</organism>
<dbReference type="VEuPathDB" id="MicrosporidiaDB:EHP00_1307"/>
<reference evidence="4 5" key="1">
    <citation type="journal article" date="2017" name="Environ. Microbiol.">
        <title>Decay of the glycolytic pathway and adaptation to intranuclear parasitism within Enterocytozoonidae microsporidia.</title>
        <authorList>
            <person name="Wiredu Boakye D."/>
            <person name="Jaroenlak P."/>
            <person name="Prachumwat A."/>
            <person name="Williams T.A."/>
            <person name="Bateman K.S."/>
            <person name="Itsathitphaisarn O."/>
            <person name="Sritunyalucksana K."/>
            <person name="Paszkiewicz K.H."/>
            <person name="Moore K.A."/>
            <person name="Stentiford G.D."/>
            <person name="Williams B.A."/>
        </authorList>
    </citation>
    <scope>NUCLEOTIDE SEQUENCE [LARGE SCALE GENOMIC DNA]</scope>
    <source>
        <strain evidence="4 5">TH1</strain>
    </source>
</reference>
<keyword evidence="5" id="KW-1185">Reference proteome</keyword>
<comment type="caution">
    <text evidence="4">The sequence shown here is derived from an EMBL/GenBank/DDBJ whole genome shotgun (WGS) entry which is preliminary data.</text>
</comment>
<dbReference type="GO" id="GO:1990904">
    <property type="term" value="C:ribonucleoprotein complex"/>
    <property type="evidence" value="ECO:0007669"/>
    <property type="project" value="UniProtKB-KW"/>
</dbReference>
<dbReference type="PANTHER" id="PTHR15588">
    <property type="entry name" value="LSM1"/>
    <property type="match status" value="1"/>
</dbReference>
<dbReference type="OrthoDB" id="10263346at2759"/>
<dbReference type="SUPFAM" id="SSF50182">
    <property type="entry name" value="Sm-like ribonucleoproteins"/>
    <property type="match status" value="1"/>
</dbReference>
<keyword evidence="2" id="KW-0687">Ribonucleoprotein</keyword>
<dbReference type="GO" id="GO:0000290">
    <property type="term" value="P:deadenylation-dependent decapping of nuclear-transcribed mRNA"/>
    <property type="evidence" value="ECO:0007669"/>
    <property type="project" value="TreeGrafter"/>
</dbReference>
<proteinExistence type="predicted"/>
<dbReference type="InterPro" id="IPR010920">
    <property type="entry name" value="LSM_dom_sf"/>
</dbReference>
<name>A0A1W0E5F4_9MICR</name>
<dbReference type="PANTHER" id="PTHR15588:SF8">
    <property type="entry name" value="U6 SNRNA-ASSOCIATED SM-LIKE PROTEIN LSM1"/>
    <property type="match status" value="1"/>
</dbReference>
<gene>
    <name evidence="4" type="primary">lsm1</name>
    <name evidence="4" type="ORF">EHP00_1307</name>
</gene>
<dbReference type="InterPro" id="IPR044642">
    <property type="entry name" value="PTHR15588"/>
</dbReference>
<sequence length="88" mass="10463">MFINKSVVVMMKDNEFLYGDLKSYDQFNNISLNFTIKRIFYENMFAEQKLGLMAIRGENIVYIVEGEFDKKKLKCVEWEEICDKVKST</sequence>
<dbReference type="SMART" id="SM00651">
    <property type="entry name" value="Sm"/>
    <property type="match status" value="1"/>
</dbReference>
<dbReference type="Proteomes" id="UP000192758">
    <property type="component" value="Unassembled WGS sequence"/>
</dbReference>
<keyword evidence="1" id="KW-0694">RNA-binding</keyword>
<dbReference type="AlphaFoldDB" id="A0A1W0E5F4"/>
<dbReference type="GO" id="GO:0003729">
    <property type="term" value="F:mRNA binding"/>
    <property type="evidence" value="ECO:0007669"/>
    <property type="project" value="TreeGrafter"/>
</dbReference>
<dbReference type="EMBL" id="MNPJ01000020">
    <property type="protein sequence ID" value="OQS54456.1"/>
    <property type="molecule type" value="Genomic_DNA"/>
</dbReference>
<dbReference type="InterPro" id="IPR001163">
    <property type="entry name" value="Sm_dom_euk/arc"/>
</dbReference>
<dbReference type="GO" id="GO:1990726">
    <property type="term" value="C:Lsm1-7-Pat1 complex"/>
    <property type="evidence" value="ECO:0007669"/>
    <property type="project" value="TreeGrafter"/>
</dbReference>
<accession>A0A1W0E5F4</accession>
<evidence type="ECO:0000313" key="4">
    <source>
        <dbReference type="EMBL" id="OQS54456.1"/>
    </source>
</evidence>
<evidence type="ECO:0000259" key="3">
    <source>
        <dbReference type="SMART" id="SM00651"/>
    </source>
</evidence>
<evidence type="ECO:0000256" key="2">
    <source>
        <dbReference type="ARBA" id="ARBA00023274"/>
    </source>
</evidence>